<dbReference type="HOGENOM" id="CLU_018153_4_0_1"/>
<keyword evidence="2" id="KW-1185">Reference proteome</keyword>
<organism evidence="1 2">
    <name type="scientific">Uncinula necator</name>
    <name type="common">Grape powdery mildew</name>
    <dbReference type="NCBI Taxonomy" id="52586"/>
    <lineage>
        <taxon>Eukaryota</taxon>
        <taxon>Fungi</taxon>
        <taxon>Dikarya</taxon>
        <taxon>Ascomycota</taxon>
        <taxon>Pezizomycotina</taxon>
        <taxon>Leotiomycetes</taxon>
        <taxon>Erysiphales</taxon>
        <taxon>Erysiphaceae</taxon>
        <taxon>Erysiphe</taxon>
    </lineage>
</organism>
<dbReference type="Proteomes" id="UP000030854">
    <property type="component" value="Unassembled WGS sequence"/>
</dbReference>
<comment type="caution">
    <text evidence="1">The sequence shown here is derived from an EMBL/GenBank/DDBJ whole genome shotgun (WGS) entry which is preliminary data.</text>
</comment>
<sequence>MLSPAGLREVIVKRLSISPASIGLIKPVLSGFAISPSNEESRKNLLAAAGGLFMSGATLEAASNWTPLLVPTVPRLITMLEGQVEVTKSMLADEIERVSTIRPTFVKTYGVSNPDAPHRTWMAFFSEIPRTGFRVFDESGVTRNSKKKKQIEFCKRCNGHHNIRTCSRAPSCGNCGSTVHSQDMCIAATKCRNCGGPRRSDSHRFLTRPTRSSKPTKEQLKFYRKAGVMTRKEVALIFYLKLIYKVVVQRERYLLWLARYVYTRA</sequence>
<dbReference type="AlphaFoldDB" id="A0A0B1PAQ6"/>
<gene>
    <name evidence="1" type="ORF">EV44_g3776</name>
</gene>
<reference evidence="1 2" key="1">
    <citation type="journal article" date="2014" name="BMC Genomics">
        <title>Adaptive genomic structural variation in the grape powdery mildew pathogen, Erysiphe necator.</title>
        <authorList>
            <person name="Jones L."/>
            <person name="Riaz S."/>
            <person name="Morales-Cruz A."/>
            <person name="Amrine K.C."/>
            <person name="McGuire B."/>
            <person name="Gubler W.D."/>
            <person name="Walker M.A."/>
            <person name="Cantu D."/>
        </authorList>
    </citation>
    <scope>NUCLEOTIDE SEQUENCE [LARGE SCALE GENOMIC DNA]</scope>
    <source>
        <strain evidence="2">c</strain>
    </source>
</reference>
<accession>A0A0B1PAQ6</accession>
<dbReference type="EMBL" id="JNVN01001078">
    <property type="protein sequence ID" value="KHJ34061.1"/>
    <property type="molecule type" value="Genomic_DNA"/>
</dbReference>
<evidence type="ECO:0000313" key="1">
    <source>
        <dbReference type="EMBL" id="KHJ34061.1"/>
    </source>
</evidence>
<protein>
    <submittedName>
        <fullName evidence="1">Putative eka-like protein</fullName>
    </submittedName>
</protein>
<name>A0A0B1PAQ6_UNCNE</name>
<evidence type="ECO:0000313" key="2">
    <source>
        <dbReference type="Proteomes" id="UP000030854"/>
    </source>
</evidence>
<proteinExistence type="predicted"/>